<dbReference type="InterPro" id="IPR035445">
    <property type="entry name" value="GYF-like_dom_sf"/>
</dbReference>
<proteinExistence type="predicted"/>
<gene>
    <name evidence="3" type="ORF">DASC09_009210</name>
</gene>
<dbReference type="Pfam" id="PF02213">
    <property type="entry name" value="GYF"/>
    <property type="match status" value="1"/>
</dbReference>
<feature type="compositionally biased region" description="Acidic residues" evidence="1">
    <location>
        <begin position="70"/>
        <end position="80"/>
    </location>
</feature>
<evidence type="ECO:0000259" key="2">
    <source>
        <dbReference type="PROSITE" id="PS50829"/>
    </source>
</evidence>
<feature type="compositionally biased region" description="Acidic residues" evidence="1">
    <location>
        <begin position="92"/>
        <end position="101"/>
    </location>
</feature>
<dbReference type="InterPro" id="IPR003169">
    <property type="entry name" value="GYF"/>
</dbReference>
<protein>
    <recommendedName>
        <fullName evidence="2">GYF domain-containing protein</fullName>
    </recommendedName>
</protein>
<feature type="compositionally biased region" description="Basic and acidic residues" evidence="1">
    <location>
        <begin position="81"/>
        <end position="91"/>
    </location>
</feature>
<accession>A0AAV5QG04</accession>
<feature type="compositionally biased region" description="Basic and acidic residues" evidence="1">
    <location>
        <begin position="131"/>
        <end position="164"/>
    </location>
</feature>
<dbReference type="SMART" id="SM00444">
    <property type="entry name" value="GYF"/>
    <property type="match status" value="1"/>
</dbReference>
<evidence type="ECO:0000313" key="3">
    <source>
        <dbReference type="EMBL" id="GMM33596.1"/>
    </source>
</evidence>
<dbReference type="GO" id="GO:0005682">
    <property type="term" value="C:U5 snRNP"/>
    <property type="evidence" value="ECO:0007669"/>
    <property type="project" value="InterPro"/>
</dbReference>
<feature type="domain" description="GYF" evidence="2">
    <location>
        <begin position="367"/>
        <end position="415"/>
    </location>
</feature>
<dbReference type="GeneID" id="90071575"/>
<name>A0AAV5QG04_9ASCO</name>
<dbReference type="PANTHER" id="PTHR13138:SF3">
    <property type="entry name" value="CD2 ANTIGEN CYTOPLASMIC TAIL-BINDING PROTEIN 2"/>
    <property type="match status" value="1"/>
</dbReference>
<feature type="compositionally biased region" description="Acidic residues" evidence="1">
    <location>
        <begin position="18"/>
        <end position="31"/>
    </location>
</feature>
<organism evidence="3 4">
    <name type="scientific">Saccharomycopsis crataegensis</name>
    <dbReference type="NCBI Taxonomy" id="43959"/>
    <lineage>
        <taxon>Eukaryota</taxon>
        <taxon>Fungi</taxon>
        <taxon>Dikarya</taxon>
        <taxon>Ascomycota</taxon>
        <taxon>Saccharomycotina</taxon>
        <taxon>Saccharomycetes</taxon>
        <taxon>Saccharomycopsidaceae</taxon>
        <taxon>Saccharomycopsis</taxon>
    </lineage>
</organism>
<dbReference type="SUPFAM" id="SSF55277">
    <property type="entry name" value="GYF domain"/>
    <property type="match status" value="1"/>
</dbReference>
<reference evidence="3 4" key="1">
    <citation type="journal article" date="2023" name="Elife">
        <title>Identification of key yeast species and microbe-microbe interactions impacting larval growth of Drosophila in the wild.</title>
        <authorList>
            <person name="Mure A."/>
            <person name="Sugiura Y."/>
            <person name="Maeda R."/>
            <person name="Honda K."/>
            <person name="Sakurai N."/>
            <person name="Takahashi Y."/>
            <person name="Watada M."/>
            <person name="Katoh T."/>
            <person name="Gotoh A."/>
            <person name="Gotoh Y."/>
            <person name="Taniguchi I."/>
            <person name="Nakamura K."/>
            <person name="Hayashi T."/>
            <person name="Katayama T."/>
            <person name="Uemura T."/>
            <person name="Hattori Y."/>
        </authorList>
    </citation>
    <scope>NUCLEOTIDE SEQUENCE [LARGE SCALE GENOMIC DNA]</scope>
    <source>
        <strain evidence="3 4">SC-9</strain>
    </source>
</reference>
<dbReference type="Gene3D" id="3.30.1490.40">
    <property type="match status" value="1"/>
</dbReference>
<feature type="region of interest" description="Disordered" evidence="1">
    <location>
        <begin position="1"/>
        <end position="164"/>
    </location>
</feature>
<dbReference type="EMBL" id="BTFZ01000002">
    <property type="protein sequence ID" value="GMM33596.1"/>
    <property type="molecule type" value="Genomic_DNA"/>
</dbReference>
<dbReference type="InterPro" id="IPR039905">
    <property type="entry name" value="CD2BP2/Lin1"/>
</dbReference>
<feature type="region of interest" description="Disordered" evidence="1">
    <location>
        <begin position="334"/>
        <end position="357"/>
    </location>
</feature>
<dbReference type="RefSeq" id="XP_064850596.1">
    <property type="nucleotide sequence ID" value="XM_064994524.1"/>
</dbReference>
<comment type="caution">
    <text evidence="3">The sequence shown here is derived from an EMBL/GenBank/DDBJ whole genome shotgun (WGS) entry which is preliminary data.</text>
</comment>
<feature type="compositionally biased region" description="Polar residues" evidence="1">
    <location>
        <begin position="342"/>
        <end position="352"/>
    </location>
</feature>
<dbReference type="PROSITE" id="PS50829">
    <property type="entry name" value="GYF"/>
    <property type="match status" value="1"/>
</dbReference>
<feature type="compositionally biased region" description="Basic and acidic residues" evidence="1">
    <location>
        <begin position="57"/>
        <end position="69"/>
    </location>
</feature>
<feature type="compositionally biased region" description="Basic residues" evidence="1">
    <location>
        <begin position="38"/>
        <end position="47"/>
    </location>
</feature>
<dbReference type="AlphaFoldDB" id="A0AAV5QG04"/>
<sequence>MKSQLSASNPWALKRSDNDEEQETEENEFLEATEGFRSTKKTTKKRIIANDVDSSDEEKSGPEDIKVQDSDDDMFADSDDEQKPDKVQTKETEEEEEEEGKGEDITNNAVKLLDIEKFENELNEDEADDQYGTRENEVGLDDRFGGEKEFIQSDDENKSDQSDKEIKFTSFGLKEELKEGRFDENEHFIRYESEDEEEKAQDDWLKGIKKSDIDKAKKAEEARKLRELEQRKNVKSEPLETLLRKLIDHLTVAETPEEMLQRYYADSQKIIKKANPRKARKKLQMSEEDEAQLRSIKNRTSEVTGIINSIIDKGGFNNIYDLSKEELMRKYKEETGEDYKTGKSNTHQNPTGTKRKFDEVEDPLVNDKVWEFKWTTKENIYGPYSTTEIMNWKKTYFQNRAMVRRIGEEKFKHISEWNG</sequence>
<dbReference type="Proteomes" id="UP001360560">
    <property type="component" value="Unassembled WGS sequence"/>
</dbReference>
<keyword evidence="4" id="KW-1185">Reference proteome</keyword>
<evidence type="ECO:0000256" key="1">
    <source>
        <dbReference type="SAM" id="MobiDB-lite"/>
    </source>
</evidence>
<dbReference type="PANTHER" id="PTHR13138">
    <property type="entry name" value="PROTEIN LIN1"/>
    <property type="match status" value="1"/>
</dbReference>
<evidence type="ECO:0000313" key="4">
    <source>
        <dbReference type="Proteomes" id="UP001360560"/>
    </source>
</evidence>